<evidence type="ECO:0000313" key="2">
    <source>
        <dbReference type="EMBL" id="CAG9771355.1"/>
    </source>
</evidence>
<reference evidence="2" key="1">
    <citation type="submission" date="2022-01" db="EMBL/GenBank/DDBJ databases">
        <authorList>
            <person name="King R."/>
        </authorList>
    </citation>
    <scope>NUCLEOTIDE SEQUENCE</scope>
</reference>
<gene>
    <name evidence="2" type="ORF">CEUTPL_LOCUS11792</name>
</gene>
<dbReference type="OrthoDB" id="6765420at2759"/>
<keyword evidence="3" id="KW-1185">Reference proteome</keyword>
<feature type="region of interest" description="Disordered" evidence="1">
    <location>
        <begin position="890"/>
        <end position="913"/>
    </location>
</feature>
<name>A0A9N9QRZ8_9CUCU</name>
<sequence>MIGRNVYIQNPTTKRLDNTENAVIESESSVCDEPFAVSEDSCDDPGTEKDTECSKVCIFCNSNRKKHTGRWQNLHSSCAQDTGENIKSQATEMNDMGLLTKIENLSSQGCPILYHRICLVQFQNKFQSHIASEKEKTDWHMKRDTVSAAFDKICSFVYENIIRNKHSYYLDFLRTLYAEYLSEEVRDSKTSPNTFYTRYLEERLLKTYPKGISVIQNNRRKIVKPYTGVVLKDSDFSLMQDEEIVQKAAVILRRSIRELEKRSIPEKISVPDLINGECIANKALKIQSEKRPLFDNLFIHIGPFHIMMVYFKAIGKYIDNCGLTNIIVDTELLASGSVNGLITGKHFNRCKRLHPLAALAIQIMHYESFVKLTNLEIPEETRQYLEDLKNERHDNPEINNQHLLEILKKYEEYETSTLAGEYGKTPQFYLIYSNLVHYYLLLNRSIRIADLDLFKFVLPKITNLFFTFNQQNYSRYLVKYSDNLQKVDETHPGLKEQFEKGSIGIRRTSKPFSRQPIDLVLQQTINADTANKLTGIIQSTNSISARQRWCKSHSIRARIITHVMETTGLRNRQDITADLRKSSIDKSADQLKKLIANIRQNMNPFSSTLDGNYLYNISSGKAAKADVAEFLLNVEKIGNEQREKFITECAEDGKRFESVIKRNKVYSFTKSQKKKINVSGKVVEVHLSRALPAFHAFTGCDFNPAYFKKGKKRPFTVLQNSPQLINVFSNMHKYPDIDKNYIFDTLEKFICELYGFKTMNSVNEVRLATFMKAYKFSDTQEQLKLQSTSFDGSILPPCKMELQQQIQRAIYISSVWCNAHFQHPTLLSPTDCGWQEVDNKLEFLWFEGDQLPTSISDIIIDKISETDDAENKTLVSDRVQTTENASKANLVPLDNDQQENDDVSSEFENDDDPDKDPNYVDLCSVLKCKKEAFHFCKECELNTCKFHLKQSECCQHNTTVAKNKFPNINFSTPISEEANKVCSNSADEGKKSRQSPTRAVLPSTLNSTPSEIALDNSDNSASADFRAPEEYIVEGSRREIEKQKVTKKATYKTVQKLRQSGKPYIRPRTMNLVPPKRLKEYCKGETCKRNKKRCHDFKEEDRQQLLNAYYELESIQLQREYICRYVDKFETKQKTTKDNKSRRNFSFHYFLPLQKVPVPVCKPFFLNTLSISEKVMRNAMEKLQSSGIVEKDKRGGRQESMKIKDNIVRQAMQNHINRFPRVESHYCRKSSSREYLHPDLTIPLMHNIPKKDVCSLCITYNEGDTEKKVELEERYKAHIERKEKIRKIKQQCKDQSIADKSILSAVFDLQQVIYLPKSNESAIFYKRRLAVYNFTVYNLATKDCHCYTWSEIDSKRGSSEISTCVYNFLQHYDEKGTVTVNLFSDGCAGQNKNSIVASMLLYFVTNSKNVEQVSLKFFEPFHGQSEGDSCHSTISTAMSHSGNLFVPSQLLPIFKLARRKQPYIVNKMEHTDFLDFKDLSKNLRILSIREDDNKNKVNWTDISEFKVEKKEPNKMFYKLSHCDGAYRSITLKRKQENIFNLPVEKLNKQRPKVTAIKYDNLVSLCSGKDPVVKSFDHIAFYRSLPHE</sequence>
<feature type="region of interest" description="Disordered" evidence="1">
    <location>
        <begin position="981"/>
        <end position="1019"/>
    </location>
</feature>
<dbReference type="EMBL" id="OU892283">
    <property type="protein sequence ID" value="CAG9771355.1"/>
    <property type="molecule type" value="Genomic_DNA"/>
</dbReference>
<dbReference type="PANTHER" id="PTHR10773">
    <property type="entry name" value="DNA-DIRECTED RNA POLYMERASES I, II, AND III SUBUNIT RPABC2"/>
    <property type="match status" value="1"/>
</dbReference>
<feature type="compositionally biased region" description="Polar residues" evidence="1">
    <location>
        <begin position="1003"/>
        <end position="1019"/>
    </location>
</feature>
<proteinExistence type="predicted"/>
<evidence type="ECO:0000256" key="1">
    <source>
        <dbReference type="SAM" id="MobiDB-lite"/>
    </source>
</evidence>
<organism evidence="2 3">
    <name type="scientific">Ceutorhynchus assimilis</name>
    <name type="common">cabbage seed weevil</name>
    <dbReference type="NCBI Taxonomy" id="467358"/>
    <lineage>
        <taxon>Eukaryota</taxon>
        <taxon>Metazoa</taxon>
        <taxon>Ecdysozoa</taxon>
        <taxon>Arthropoda</taxon>
        <taxon>Hexapoda</taxon>
        <taxon>Insecta</taxon>
        <taxon>Pterygota</taxon>
        <taxon>Neoptera</taxon>
        <taxon>Endopterygota</taxon>
        <taxon>Coleoptera</taxon>
        <taxon>Polyphaga</taxon>
        <taxon>Cucujiformia</taxon>
        <taxon>Curculionidae</taxon>
        <taxon>Ceutorhynchinae</taxon>
        <taxon>Ceutorhynchus</taxon>
    </lineage>
</organism>
<protein>
    <submittedName>
        <fullName evidence="2">Uncharacterized protein</fullName>
    </submittedName>
</protein>
<dbReference type="Proteomes" id="UP001152799">
    <property type="component" value="Chromosome 7"/>
</dbReference>
<feature type="compositionally biased region" description="Acidic residues" evidence="1">
    <location>
        <begin position="896"/>
        <end position="913"/>
    </location>
</feature>
<accession>A0A9N9QRZ8</accession>
<dbReference type="PANTHER" id="PTHR10773:SF19">
    <property type="match status" value="1"/>
</dbReference>
<evidence type="ECO:0000313" key="3">
    <source>
        <dbReference type="Proteomes" id="UP001152799"/>
    </source>
</evidence>